<dbReference type="PANTHER" id="PTHR30349:SF81">
    <property type="entry name" value="TYROSINE RECOMBINASE XERC"/>
    <property type="match status" value="1"/>
</dbReference>
<protein>
    <submittedName>
        <fullName evidence="8">Tyrosine recombinase XerD</fullName>
    </submittedName>
</protein>
<dbReference type="SUPFAM" id="SSF47823">
    <property type="entry name" value="lambda integrase-like, N-terminal domain"/>
    <property type="match status" value="1"/>
</dbReference>
<dbReference type="Gene3D" id="1.10.443.10">
    <property type="entry name" value="Intergrase catalytic core"/>
    <property type="match status" value="1"/>
</dbReference>
<dbReference type="SUPFAM" id="SSF56349">
    <property type="entry name" value="DNA breaking-rejoining enzymes"/>
    <property type="match status" value="1"/>
</dbReference>
<dbReference type="PANTHER" id="PTHR30349">
    <property type="entry name" value="PHAGE INTEGRASE-RELATED"/>
    <property type="match status" value="1"/>
</dbReference>
<dbReference type="InterPro" id="IPR002104">
    <property type="entry name" value="Integrase_catalytic"/>
</dbReference>
<keyword evidence="3 5" id="KW-0238">DNA-binding</keyword>
<dbReference type="InterPro" id="IPR011010">
    <property type="entry name" value="DNA_brk_join_enz"/>
</dbReference>
<dbReference type="EMBL" id="FWFK01000011">
    <property type="protein sequence ID" value="SLN74628.1"/>
    <property type="molecule type" value="Genomic_DNA"/>
</dbReference>
<keyword evidence="2" id="KW-0229">DNA integration</keyword>
<reference evidence="8 9" key="1">
    <citation type="submission" date="2017-03" db="EMBL/GenBank/DDBJ databases">
        <authorList>
            <person name="Afonso C.L."/>
            <person name="Miller P.J."/>
            <person name="Scott M.A."/>
            <person name="Spackman E."/>
            <person name="Goraichik I."/>
            <person name="Dimitrov K.M."/>
            <person name="Suarez D.L."/>
            <person name="Swayne D.E."/>
        </authorList>
    </citation>
    <scope>NUCLEOTIDE SEQUENCE [LARGE SCALE GENOMIC DNA]</scope>
    <source>
        <strain evidence="8 9">CECT 8625</strain>
    </source>
</reference>
<gene>
    <name evidence="8" type="primary">xerD_7</name>
    <name evidence="8" type="ORF">ROJ8625_04070</name>
</gene>
<feature type="domain" description="Tyr recombinase" evidence="6">
    <location>
        <begin position="119"/>
        <end position="303"/>
    </location>
</feature>
<organism evidence="8 9">
    <name type="scientific">Roseivivax jejudonensis</name>
    <dbReference type="NCBI Taxonomy" id="1529041"/>
    <lineage>
        <taxon>Bacteria</taxon>
        <taxon>Pseudomonadati</taxon>
        <taxon>Pseudomonadota</taxon>
        <taxon>Alphaproteobacteria</taxon>
        <taxon>Rhodobacterales</taxon>
        <taxon>Roseobacteraceae</taxon>
        <taxon>Roseivivax</taxon>
    </lineage>
</organism>
<dbReference type="PROSITE" id="PS51900">
    <property type="entry name" value="CB"/>
    <property type="match status" value="1"/>
</dbReference>
<dbReference type="OrthoDB" id="9801717at2"/>
<dbReference type="AlphaFoldDB" id="A0A1X7AB36"/>
<dbReference type="Pfam" id="PF02899">
    <property type="entry name" value="Phage_int_SAM_1"/>
    <property type="match status" value="1"/>
</dbReference>
<name>A0A1X7AB36_9RHOB</name>
<dbReference type="Proteomes" id="UP000193570">
    <property type="component" value="Unassembled WGS sequence"/>
</dbReference>
<dbReference type="Pfam" id="PF00589">
    <property type="entry name" value="Phage_integrase"/>
    <property type="match status" value="1"/>
</dbReference>
<dbReference type="InterPro" id="IPR050090">
    <property type="entry name" value="Tyrosine_recombinase_XerCD"/>
</dbReference>
<dbReference type="GO" id="GO:0003677">
    <property type="term" value="F:DNA binding"/>
    <property type="evidence" value="ECO:0007669"/>
    <property type="project" value="UniProtKB-UniRule"/>
</dbReference>
<evidence type="ECO:0000259" key="7">
    <source>
        <dbReference type="PROSITE" id="PS51900"/>
    </source>
</evidence>
<evidence type="ECO:0000313" key="8">
    <source>
        <dbReference type="EMBL" id="SLN74628.1"/>
    </source>
</evidence>
<dbReference type="GO" id="GO:0007059">
    <property type="term" value="P:chromosome segregation"/>
    <property type="evidence" value="ECO:0007669"/>
    <property type="project" value="UniProtKB-KW"/>
</dbReference>
<sequence>MTPIAPLIEAFLDQTLARQRGVSRHTRDSYDLSFQLLFIFAAKRLNVAPSALTLEQLDADLISAFLEYLEDKRKNAPVTRNVRLAAIKSFFRFLEYSQPAALDRIRRVLAIPFKKTDQRLVPYLLREELQAVLDAPDPATRDGIRDRAMLHLAVCAGLRVSELTGLKLDDIDLSSMSIHVLGKGRRERTLPLWKTTAAALRAWLAVRGRVPAPEVFVNARGEPLSRWGFAYLLKQHAATAARAHPGLNKKRISPHVLRHTCAMIILQATKDIRKVLLWLGHATLTTTEIYTRGDPTEKLDAMESIVPPHLRRGAFQPSDRLIALLKRPT</sequence>
<dbReference type="PROSITE" id="PS51898">
    <property type="entry name" value="TYR_RECOMBINASE"/>
    <property type="match status" value="1"/>
</dbReference>
<keyword evidence="4" id="KW-0233">DNA recombination</keyword>
<evidence type="ECO:0000313" key="9">
    <source>
        <dbReference type="Proteomes" id="UP000193570"/>
    </source>
</evidence>
<dbReference type="RefSeq" id="WP_085793723.1">
    <property type="nucleotide sequence ID" value="NZ_FWFK01000011.1"/>
</dbReference>
<dbReference type="Gene3D" id="1.10.150.130">
    <property type="match status" value="1"/>
</dbReference>
<dbReference type="InterPro" id="IPR010998">
    <property type="entry name" value="Integrase_recombinase_N"/>
</dbReference>
<proteinExistence type="predicted"/>
<accession>A0A1X7AB36</accession>
<evidence type="ECO:0000256" key="1">
    <source>
        <dbReference type="ARBA" id="ARBA00022829"/>
    </source>
</evidence>
<dbReference type="GO" id="GO:0006310">
    <property type="term" value="P:DNA recombination"/>
    <property type="evidence" value="ECO:0007669"/>
    <property type="project" value="UniProtKB-KW"/>
</dbReference>
<dbReference type="InterPro" id="IPR013762">
    <property type="entry name" value="Integrase-like_cat_sf"/>
</dbReference>
<dbReference type="InterPro" id="IPR044068">
    <property type="entry name" value="CB"/>
</dbReference>
<evidence type="ECO:0000259" key="6">
    <source>
        <dbReference type="PROSITE" id="PS51898"/>
    </source>
</evidence>
<keyword evidence="1" id="KW-0159">Chromosome partition</keyword>
<evidence type="ECO:0000256" key="5">
    <source>
        <dbReference type="PROSITE-ProRule" id="PRU01248"/>
    </source>
</evidence>
<evidence type="ECO:0000256" key="2">
    <source>
        <dbReference type="ARBA" id="ARBA00022908"/>
    </source>
</evidence>
<dbReference type="GO" id="GO:0015074">
    <property type="term" value="P:DNA integration"/>
    <property type="evidence" value="ECO:0007669"/>
    <property type="project" value="UniProtKB-KW"/>
</dbReference>
<dbReference type="InterPro" id="IPR004107">
    <property type="entry name" value="Integrase_SAM-like_N"/>
</dbReference>
<feature type="domain" description="Core-binding (CB)" evidence="7">
    <location>
        <begin position="2"/>
        <end position="95"/>
    </location>
</feature>
<keyword evidence="9" id="KW-1185">Reference proteome</keyword>
<evidence type="ECO:0000256" key="3">
    <source>
        <dbReference type="ARBA" id="ARBA00023125"/>
    </source>
</evidence>
<evidence type="ECO:0000256" key="4">
    <source>
        <dbReference type="ARBA" id="ARBA00023172"/>
    </source>
</evidence>